<name>A0A447IJ55_9RHOB</name>
<keyword evidence="2" id="KW-1185">Reference proteome</keyword>
<gene>
    <name evidence="1" type="ORF">PARHAE_00745</name>
</gene>
<evidence type="ECO:0000313" key="2">
    <source>
        <dbReference type="Proteomes" id="UP000270743"/>
    </source>
</evidence>
<dbReference type="EMBL" id="UZWE01000021">
    <property type="protein sequence ID" value="VDS07568.1"/>
    <property type="molecule type" value="Genomic_DNA"/>
</dbReference>
<reference evidence="1 2" key="1">
    <citation type="submission" date="2018-12" db="EMBL/GenBank/DDBJ databases">
        <authorList>
            <person name="Criscuolo A."/>
        </authorList>
    </citation>
    <scope>NUCLEOTIDE SEQUENCE [LARGE SCALE GENOMIC DNA]</scope>
    <source>
        <strain evidence="1">ACIP1116241</strain>
    </source>
</reference>
<evidence type="ECO:0000313" key="1">
    <source>
        <dbReference type="EMBL" id="VDS07568.1"/>
    </source>
</evidence>
<dbReference type="Proteomes" id="UP000270743">
    <property type="component" value="Unassembled WGS sequence"/>
</dbReference>
<organism evidence="1 2">
    <name type="scientific">Paracoccus haematequi</name>
    <dbReference type="NCBI Taxonomy" id="2491866"/>
    <lineage>
        <taxon>Bacteria</taxon>
        <taxon>Pseudomonadati</taxon>
        <taxon>Pseudomonadota</taxon>
        <taxon>Alphaproteobacteria</taxon>
        <taxon>Rhodobacterales</taxon>
        <taxon>Paracoccaceae</taxon>
        <taxon>Paracoccus</taxon>
    </lineage>
</organism>
<sequence length="55" mass="6032">MPMFMEAAGGRIISRTTGQEVLRVDVDALMVDEARKVIDAILPALEEAFSRKPEG</sequence>
<accession>A0A447IJ55</accession>
<proteinExistence type="predicted"/>
<dbReference type="AlphaFoldDB" id="A0A447IJ55"/>
<protein>
    <submittedName>
        <fullName evidence="1">Uncharacterized protein</fullName>
    </submittedName>
</protein>